<dbReference type="RefSeq" id="WP_062539437.1">
    <property type="nucleotide sequence ID" value="NZ_BBUN01000110.1"/>
</dbReference>
<evidence type="ECO:0000313" key="1">
    <source>
        <dbReference type="EMBL" id="ORV06973.1"/>
    </source>
</evidence>
<dbReference type="EMBL" id="PDKV01000018">
    <property type="protein sequence ID" value="PIB78216.1"/>
    <property type="molecule type" value="Genomic_DNA"/>
</dbReference>
<gene>
    <name evidence="1" type="ORF">AWB95_21530</name>
    <name evidence="2" type="ORF">CQY23_15065</name>
</gene>
<dbReference type="EMBL" id="LQOM01000050">
    <property type="protein sequence ID" value="ORV06973.1"/>
    <property type="molecule type" value="Genomic_DNA"/>
</dbReference>
<protein>
    <submittedName>
        <fullName evidence="2">Secretion protein EspD</fullName>
    </submittedName>
</protein>
<keyword evidence="3" id="KW-1185">Reference proteome</keyword>
<name>A0A1X1RIR8_MYCCE</name>
<evidence type="ECO:0000313" key="2">
    <source>
        <dbReference type="EMBL" id="PIB78216.1"/>
    </source>
</evidence>
<dbReference type="AlphaFoldDB" id="A0A1X1RIR8"/>
<comment type="caution">
    <text evidence="1">The sequence shown here is derived from an EMBL/GenBank/DDBJ whole genome shotgun (WGS) entry which is preliminary data.</text>
</comment>
<reference evidence="1 3" key="1">
    <citation type="submission" date="2016-01" db="EMBL/GenBank/DDBJ databases">
        <title>The new phylogeny of the genus Mycobacterium.</title>
        <authorList>
            <person name="Tarcisio F."/>
            <person name="Conor M."/>
            <person name="Antonella G."/>
            <person name="Elisabetta G."/>
            <person name="Giulia F.S."/>
            <person name="Sara T."/>
            <person name="Anna F."/>
            <person name="Clotilde B."/>
            <person name="Roberto B."/>
            <person name="Veronica D.S."/>
            <person name="Fabio R."/>
            <person name="Monica P."/>
            <person name="Olivier J."/>
            <person name="Enrico T."/>
            <person name="Nicola S."/>
        </authorList>
    </citation>
    <scope>NUCLEOTIDE SEQUENCE [LARGE SCALE GENOMIC DNA]</scope>
    <source>
        <strain evidence="1 3">DSM 44243</strain>
    </source>
</reference>
<reference evidence="2 4" key="2">
    <citation type="journal article" date="2017" name="Infect. Genet. Evol.">
        <title>The new phylogeny of the genus Mycobacterium: The old and the news.</title>
        <authorList>
            <person name="Tortoli E."/>
            <person name="Fedrizzi T."/>
            <person name="Meehan C.J."/>
            <person name="Trovato A."/>
            <person name="Grottola A."/>
            <person name="Giacobazzi E."/>
            <person name="Serpini G.F."/>
            <person name="Tagliazucchi S."/>
            <person name="Fabio A."/>
            <person name="Bettua C."/>
            <person name="Bertorelli R."/>
            <person name="Frascaro F."/>
            <person name="De Sanctis V."/>
            <person name="Pecorari M."/>
            <person name="Jousson O."/>
            <person name="Segata N."/>
            <person name="Cirillo D.M."/>
        </authorList>
    </citation>
    <scope>NUCLEOTIDE SEQUENCE [LARGE SCALE GENOMIC DNA]</scope>
    <source>
        <strain evidence="2 4">NCTC 12882</strain>
    </source>
</reference>
<dbReference type="OrthoDB" id="4641051at2"/>
<dbReference type="Proteomes" id="UP000230971">
    <property type="component" value="Unassembled WGS sequence"/>
</dbReference>
<sequence>MNQTWDPWDDAEDSDDDAVGHGDLGALDFFAVDEQQPQADSYTESLAAQELEEETSPLFTVTNPSGSVAVTTAINGCVRHIELAPKVANMTERELAQEIRAIADLARLKALSVTHTFLVEGLRGSGYDASVMSASLTRGLGMPTPEQADEAAAQEFAHRYGRDPDW</sequence>
<organism evidence="1 3">
    <name type="scientific">Mycobacterium celatum</name>
    <dbReference type="NCBI Taxonomy" id="28045"/>
    <lineage>
        <taxon>Bacteria</taxon>
        <taxon>Bacillati</taxon>
        <taxon>Actinomycetota</taxon>
        <taxon>Actinomycetes</taxon>
        <taxon>Mycobacteriales</taxon>
        <taxon>Mycobacteriaceae</taxon>
        <taxon>Mycobacterium</taxon>
    </lineage>
</organism>
<evidence type="ECO:0000313" key="4">
    <source>
        <dbReference type="Proteomes" id="UP000230971"/>
    </source>
</evidence>
<dbReference type="Proteomes" id="UP000193907">
    <property type="component" value="Unassembled WGS sequence"/>
</dbReference>
<accession>A0A1X1RIR8</accession>
<evidence type="ECO:0000313" key="3">
    <source>
        <dbReference type="Proteomes" id="UP000193907"/>
    </source>
</evidence>
<proteinExistence type="predicted"/>
<dbReference type="STRING" id="28045.AWB95_21530"/>